<evidence type="ECO:0000313" key="2">
    <source>
        <dbReference type="Proteomes" id="UP000694552"/>
    </source>
</evidence>
<evidence type="ECO:0000313" key="1">
    <source>
        <dbReference type="Ensembl" id="ENSOSUP00000015126.1"/>
    </source>
</evidence>
<dbReference type="AlphaFoldDB" id="A0A8C8B2P9"/>
<reference evidence="1" key="2">
    <citation type="submission" date="2025-09" db="UniProtKB">
        <authorList>
            <consortium name="Ensembl"/>
        </authorList>
    </citation>
    <scope>IDENTIFICATION</scope>
</reference>
<keyword evidence="2" id="KW-1185">Reference proteome</keyword>
<dbReference type="Proteomes" id="UP000694552">
    <property type="component" value="Unplaced"/>
</dbReference>
<name>A0A8C8B2P9_9STRI</name>
<organism evidence="1 2">
    <name type="scientific">Otus sunia</name>
    <name type="common">Oriental scops-owl</name>
    <dbReference type="NCBI Taxonomy" id="257818"/>
    <lineage>
        <taxon>Eukaryota</taxon>
        <taxon>Metazoa</taxon>
        <taxon>Chordata</taxon>
        <taxon>Craniata</taxon>
        <taxon>Vertebrata</taxon>
        <taxon>Euteleostomi</taxon>
        <taxon>Archelosauria</taxon>
        <taxon>Archosauria</taxon>
        <taxon>Dinosauria</taxon>
        <taxon>Saurischia</taxon>
        <taxon>Theropoda</taxon>
        <taxon>Coelurosauria</taxon>
        <taxon>Aves</taxon>
        <taxon>Neognathae</taxon>
        <taxon>Neoaves</taxon>
        <taxon>Telluraves</taxon>
        <taxon>Strigiformes</taxon>
        <taxon>Strigidae</taxon>
        <taxon>Otus</taxon>
    </lineage>
</organism>
<proteinExistence type="predicted"/>
<sequence length="40" mass="4349">MTMAGLHELRFTEEKPLLRGQDAELVSLVATRALAPARGV</sequence>
<protein>
    <submittedName>
        <fullName evidence="1">Uncharacterized protein</fullName>
    </submittedName>
</protein>
<reference evidence="1" key="1">
    <citation type="submission" date="2025-08" db="UniProtKB">
        <authorList>
            <consortium name="Ensembl"/>
        </authorList>
    </citation>
    <scope>IDENTIFICATION</scope>
</reference>
<dbReference type="Ensembl" id="ENSOSUT00000015638.1">
    <property type="protein sequence ID" value="ENSOSUP00000015126.1"/>
    <property type="gene ID" value="ENSOSUG00000010790.1"/>
</dbReference>
<accession>A0A8C8B2P9</accession>